<dbReference type="GO" id="GO:0003677">
    <property type="term" value="F:DNA binding"/>
    <property type="evidence" value="ECO:0007669"/>
    <property type="project" value="InterPro"/>
</dbReference>
<evidence type="ECO:0000259" key="7">
    <source>
        <dbReference type="PROSITE" id="PS51036"/>
    </source>
</evidence>
<keyword evidence="2" id="KW-0479">Metal-binding</keyword>
<feature type="domain" description="AN1-type" evidence="8">
    <location>
        <begin position="108"/>
        <end position="154"/>
    </location>
</feature>
<dbReference type="InterPro" id="IPR002653">
    <property type="entry name" value="Znf_A20"/>
</dbReference>
<dbReference type="FunFam" id="4.10.1110.10:FF:000001">
    <property type="entry name" value="Zinc finger AN1-type containing 6"/>
    <property type="match status" value="1"/>
</dbReference>
<evidence type="ECO:0000259" key="8">
    <source>
        <dbReference type="PROSITE" id="PS51039"/>
    </source>
</evidence>
<sequence length="173" mass="18420">MAEEQRCQAPPEGHRLCANNCGFFGSPASLNLCSKCYRDYCLKEEQASSAKIAVEKSLAAGSGGDSSSSSTTTATSSPPLSLPSSSISLPENLSNPVTFIQPHPIPLSSGPSRCSTCRKRVGLTGFRCRCGIMFCGTHRYPEQHGCTFDFKSVGREAIAKANPVVIAEKLDKI</sequence>
<feature type="domain" description="A20-type" evidence="7">
    <location>
        <begin position="11"/>
        <end position="45"/>
    </location>
</feature>
<dbReference type="EMBL" id="KZ305021">
    <property type="protein sequence ID" value="PIA58991.1"/>
    <property type="molecule type" value="Genomic_DNA"/>
</dbReference>
<evidence type="ECO:0000256" key="2">
    <source>
        <dbReference type="ARBA" id="ARBA00022723"/>
    </source>
</evidence>
<protein>
    <recommendedName>
        <fullName evidence="11">AN1-type domain-containing protein</fullName>
    </recommendedName>
</protein>
<evidence type="ECO:0000256" key="3">
    <source>
        <dbReference type="ARBA" id="ARBA00022771"/>
    </source>
</evidence>
<dbReference type="FunCoup" id="A0A2G5ETD9">
    <property type="interactions" value="1760"/>
</dbReference>
<dbReference type="InterPro" id="IPR000058">
    <property type="entry name" value="Znf_AN1"/>
</dbReference>
<evidence type="ECO:0000313" key="9">
    <source>
        <dbReference type="EMBL" id="PIA58990.1"/>
    </source>
</evidence>
<feature type="region of interest" description="Disordered" evidence="6">
    <location>
        <begin position="60"/>
        <end position="85"/>
    </location>
</feature>
<evidence type="ECO:0000313" key="10">
    <source>
        <dbReference type="Proteomes" id="UP000230069"/>
    </source>
</evidence>
<dbReference type="STRING" id="218851.A0A2G5ETD9"/>
<comment type="function">
    <text evidence="1">May be involved in environmental stress response.</text>
</comment>
<dbReference type="Proteomes" id="UP000230069">
    <property type="component" value="Unassembled WGS sequence"/>
</dbReference>
<dbReference type="SMART" id="SM00259">
    <property type="entry name" value="ZnF_A20"/>
    <property type="match status" value="1"/>
</dbReference>
<dbReference type="Pfam" id="PF01754">
    <property type="entry name" value="zf-A20"/>
    <property type="match status" value="1"/>
</dbReference>
<dbReference type="SUPFAM" id="SSF57716">
    <property type="entry name" value="Glucocorticoid receptor-like (DNA-binding domain)"/>
    <property type="match status" value="1"/>
</dbReference>
<evidence type="ECO:0000256" key="1">
    <source>
        <dbReference type="ARBA" id="ARBA00003732"/>
    </source>
</evidence>
<dbReference type="GO" id="GO:0008270">
    <property type="term" value="F:zinc ion binding"/>
    <property type="evidence" value="ECO:0007669"/>
    <property type="project" value="UniProtKB-KW"/>
</dbReference>
<evidence type="ECO:0000256" key="4">
    <source>
        <dbReference type="ARBA" id="ARBA00022833"/>
    </source>
</evidence>
<keyword evidence="3 5" id="KW-0863">Zinc-finger</keyword>
<dbReference type="AlphaFoldDB" id="A0A2G5ETD9"/>
<accession>A0A2G5ETD9</accession>
<evidence type="ECO:0008006" key="11">
    <source>
        <dbReference type="Google" id="ProtNLM"/>
    </source>
</evidence>
<dbReference type="EMBL" id="KZ305021">
    <property type="protein sequence ID" value="PIA58990.1"/>
    <property type="molecule type" value="Genomic_DNA"/>
</dbReference>
<evidence type="ECO:0000256" key="5">
    <source>
        <dbReference type="PROSITE-ProRule" id="PRU00449"/>
    </source>
</evidence>
<dbReference type="PANTHER" id="PTHR10634">
    <property type="entry name" value="AN1-TYPE ZINC FINGER PROTEIN"/>
    <property type="match status" value="1"/>
</dbReference>
<dbReference type="EMBL" id="KZ305021">
    <property type="protein sequence ID" value="PIA58989.1"/>
    <property type="molecule type" value="Genomic_DNA"/>
</dbReference>
<dbReference type="PROSITE" id="PS51039">
    <property type="entry name" value="ZF_AN1"/>
    <property type="match status" value="1"/>
</dbReference>
<name>A0A2G5ETD9_AQUCA</name>
<keyword evidence="10" id="KW-1185">Reference proteome</keyword>
<gene>
    <name evidence="9" type="ORF">AQUCO_00400091v1</name>
</gene>
<organism evidence="9 10">
    <name type="scientific">Aquilegia coerulea</name>
    <name type="common">Rocky mountain columbine</name>
    <dbReference type="NCBI Taxonomy" id="218851"/>
    <lineage>
        <taxon>Eukaryota</taxon>
        <taxon>Viridiplantae</taxon>
        <taxon>Streptophyta</taxon>
        <taxon>Embryophyta</taxon>
        <taxon>Tracheophyta</taxon>
        <taxon>Spermatophyta</taxon>
        <taxon>Magnoliopsida</taxon>
        <taxon>Ranunculales</taxon>
        <taxon>Ranunculaceae</taxon>
        <taxon>Thalictroideae</taxon>
        <taxon>Aquilegia</taxon>
    </lineage>
</organism>
<dbReference type="SMART" id="SM00154">
    <property type="entry name" value="ZnF_AN1"/>
    <property type="match status" value="1"/>
</dbReference>
<dbReference type="Gene3D" id="4.10.1110.10">
    <property type="entry name" value="AN1-like Zinc finger"/>
    <property type="match status" value="1"/>
</dbReference>
<evidence type="ECO:0000256" key="6">
    <source>
        <dbReference type="SAM" id="MobiDB-lite"/>
    </source>
</evidence>
<dbReference type="PANTHER" id="PTHR10634:SF67">
    <property type="entry name" value="AN1-TYPE ZINC FINGER PROTEIN 3"/>
    <property type="match status" value="1"/>
</dbReference>
<proteinExistence type="predicted"/>
<dbReference type="SUPFAM" id="SSF118310">
    <property type="entry name" value="AN1-like Zinc finger"/>
    <property type="match status" value="1"/>
</dbReference>
<dbReference type="Pfam" id="PF01428">
    <property type="entry name" value="zf-AN1"/>
    <property type="match status" value="1"/>
</dbReference>
<keyword evidence="4" id="KW-0862">Zinc</keyword>
<dbReference type="InterPro" id="IPR050652">
    <property type="entry name" value="AN1_A20_ZnFinger"/>
</dbReference>
<dbReference type="PROSITE" id="PS51036">
    <property type="entry name" value="ZF_A20"/>
    <property type="match status" value="1"/>
</dbReference>
<reference evidence="9 10" key="1">
    <citation type="submission" date="2017-09" db="EMBL/GenBank/DDBJ databases">
        <title>WGS assembly of Aquilegia coerulea Goldsmith.</title>
        <authorList>
            <person name="Hodges S."/>
            <person name="Kramer E."/>
            <person name="Nordborg M."/>
            <person name="Tomkins J."/>
            <person name="Borevitz J."/>
            <person name="Derieg N."/>
            <person name="Yan J."/>
            <person name="Mihaltcheva S."/>
            <person name="Hayes R.D."/>
            <person name="Rokhsar D."/>
        </authorList>
    </citation>
    <scope>NUCLEOTIDE SEQUENCE [LARGE SCALE GENOMIC DNA]</scope>
    <source>
        <strain evidence="10">cv. Goldsmith</strain>
    </source>
</reference>
<dbReference type="InterPro" id="IPR035896">
    <property type="entry name" value="AN1-like_Znf"/>
</dbReference>
<dbReference type="Gene3D" id="1.20.5.4770">
    <property type="match status" value="1"/>
</dbReference>
<dbReference type="OrthoDB" id="428577at2759"/>